<evidence type="ECO:0000256" key="6">
    <source>
        <dbReference type="ARBA" id="ARBA00022960"/>
    </source>
</evidence>
<evidence type="ECO:0000256" key="2">
    <source>
        <dbReference type="ARBA" id="ARBA00005583"/>
    </source>
</evidence>
<dbReference type="GO" id="GO:0071555">
    <property type="term" value="P:cell wall organization"/>
    <property type="evidence" value="ECO:0007669"/>
    <property type="project" value="UniProtKB-KW"/>
</dbReference>
<reference evidence="15 16" key="1">
    <citation type="submission" date="2020-08" db="EMBL/GenBank/DDBJ databases">
        <title>Genomic Encyclopedia of Type Strains, Phase IV (KMG-IV): sequencing the most valuable type-strain genomes for metagenomic binning, comparative biology and taxonomic classification.</title>
        <authorList>
            <person name="Goeker M."/>
        </authorList>
    </citation>
    <scope>NUCLEOTIDE SEQUENCE [LARGE SCALE GENOMIC DNA]</scope>
    <source>
        <strain evidence="15 16">DSM 103725</strain>
    </source>
</reference>
<dbReference type="Pfam" id="PF00953">
    <property type="entry name" value="Glycos_transf_4"/>
    <property type="match status" value="1"/>
</dbReference>
<keyword evidence="8 12" id="KW-1133">Transmembrane helix</keyword>
<comment type="similarity">
    <text evidence="2 12">Belongs to the glycosyltransferase 4 family. MraY subfamily.</text>
</comment>
<keyword evidence="12 14" id="KW-0460">Magnesium</keyword>
<dbReference type="GO" id="GO:0008963">
    <property type="term" value="F:phospho-N-acetylmuramoyl-pentapeptide-transferase activity"/>
    <property type="evidence" value="ECO:0007669"/>
    <property type="project" value="UniProtKB-UniRule"/>
</dbReference>
<keyword evidence="3 12" id="KW-0132">Cell division</keyword>
<feature type="binding site" evidence="14">
    <location>
        <position position="227"/>
    </location>
    <ligand>
        <name>Mg(2+)</name>
        <dbReference type="ChEBI" id="CHEBI:18420"/>
    </ligand>
</feature>
<feature type="transmembrane region" description="Helical" evidence="12">
    <location>
        <begin position="378"/>
        <end position="397"/>
    </location>
</feature>
<dbReference type="GO" id="GO:0009252">
    <property type="term" value="P:peptidoglycan biosynthetic process"/>
    <property type="evidence" value="ECO:0007669"/>
    <property type="project" value="UniProtKB-UniRule"/>
</dbReference>
<evidence type="ECO:0000256" key="12">
    <source>
        <dbReference type="HAMAP-Rule" id="MF_00038"/>
    </source>
</evidence>
<evidence type="ECO:0000313" key="16">
    <source>
        <dbReference type="Proteomes" id="UP000541810"/>
    </source>
</evidence>
<feature type="transmembrane region" description="Helical" evidence="12">
    <location>
        <begin position="278"/>
        <end position="295"/>
    </location>
</feature>
<feature type="transmembrane region" description="Helical" evidence="12">
    <location>
        <begin position="147"/>
        <end position="165"/>
    </location>
</feature>
<dbReference type="EMBL" id="JACHGY010000001">
    <property type="protein sequence ID" value="MBB6429758.1"/>
    <property type="molecule type" value="Genomic_DNA"/>
</dbReference>
<comment type="caution">
    <text evidence="15">The sequence shown here is derived from an EMBL/GenBank/DDBJ whole genome shotgun (WGS) entry which is preliminary data.</text>
</comment>
<evidence type="ECO:0000256" key="4">
    <source>
        <dbReference type="ARBA" id="ARBA00022679"/>
    </source>
</evidence>
<feature type="transmembrane region" description="Helical" evidence="12">
    <location>
        <begin position="234"/>
        <end position="258"/>
    </location>
</feature>
<keyword evidence="7 12" id="KW-0573">Peptidoglycan synthesis</keyword>
<evidence type="ECO:0000256" key="10">
    <source>
        <dbReference type="ARBA" id="ARBA00023306"/>
    </source>
</evidence>
<name>A0A7X0H5P3_9BACT</name>
<evidence type="ECO:0000256" key="3">
    <source>
        <dbReference type="ARBA" id="ARBA00022618"/>
    </source>
</evidence>
<dbReference type="RefSeq" id="WP_184677321.1">
    <property type="nucleotide sequence ID" value="NZ_JACHGY010000001.1"/>
</dbReference>
<dbReference type="InterPro" id="IPR018480">
    <property type="entry name" value="PNAcMuramoyl-5peptid_Trfase_CS"/>
</dbReference>
<comment type="function">
    <text evidence="12">Catalyzes the initial step of the lipid cycle reactions in the biosynthesis of the cell wall peptidoglycan: transfers peptidoglycan precursor phospho-MurNAc-pentapeptide from UDP-MurNAc-pentapeptide onto the lipid carrier undecaprenyl phosphate, yielding undecaprenyl-pyrophosphoryl-MurNAc-pentapeptide, known as lipid I.</text>
</comment>
<keyword evidence="6 12" id="KW-0133">Cell shape</keyword>
<evidence type="ECO:0000256" key="7">
    <source>
        <dbReference type="ARBA" id="ARBA00022984"/>
    </source>
</evidence>
<dbReference type="PROSITE" id="PS01348">
    <property type="entry name" value="MRAY_2"/>
    <property type="match status" value="1"/>
</dbReference>
<comment type="cofactor">
    <cofactor evidence="12 14">
        <name>Mg(2+)</name>
        <dbReference type="ChEBI" id="CHEBI:18420"/>
    </cofactor>
</comment>
<dbReference type="GO" id="GO:0005886">
    <property type="term" value="C:plasma membrane"/>
    <property type="evidence" value="ECO:0007669"/>
    <property type="project" value="UniProtKB-SubCell"/>
</dbReference>
<feature type="transmembrane region" description="Helical" evidence="12">
    <location>
        <begin position="302"/>
        <end position="323"/>
    </location>
</feature>
<dbReference type="CDD" id="cd06852">
    <property type="entry name" value="GT_MraY"/>
    <property type="match status" value="1"/>
</dbReference>
<keyword evidence="12 14" id="KW-0479">Metal-binding</keyword>
<dbReference type="GO" id="GO:0046872">
    <property type="term" value="F:metal ion binding"/>
    <property type="evidence" value="ECO:0007669"/>
    <property type="project" value="UniProtKB-KW"/>
</dbReference>
<dbReference type="HAMAP" id="MF_00038">
    <property type="entry name" value="MraY"/>
    <property type="match status" value="1"/>
</dbReference>
<feature type="transmembrane region" description="Helical" evidence="12">
    <location>
        <begin position="82"/>
        <end position="100"/>
    </location>
</feature>
<sequence>MLYYLTDLFRDTIHASEWLGALGVFQWVEFRAVLAIILSFTIVVVSGKRTIGWLVMKKVGDNPDFGRADVNELMKAKSNTPTMGGIMIAGAIFLTTLLLADLSSFYVRMAMVCLVGFFLIGLVDDWLKLTAARRSTGRQGLHSWEKMLFQIALSVLLGFFVVNHPERMFVTGSEFTDMARALNIPGLKTWVKDAGEFVQSPGLIVLPPALFVLIAVLVMVFSSNAVNLTDGMDGLASGIMVIVAFAMLVLCLIAGYAHEDFVLAKYLLVPHIPLSDELAVVAASMVGACLGFLWFNCNPAQVFMGDTGSLPLGGLLGFIAVVIRQEFLLFVIGGVFVMEAVSVMLQVAYFKITKGRRIFKCAPIHHHFHLEGWTEQQVVIRFWLITVLLAAIALATVKIR</sequence>
<dbReference type="GO" id="GO:0008360">
    <property type="term" value="P:regulation of cell shape"/>
    <property type="evidence" value="ECO:0007669"/>
    <property type="project" value="UniProtKB-KW"/>
</dbReference>
<dbReference type="Pfam" id="PF10555">
    <property type="entry name" value="MraY_sig1"/>
    <property type="match status" value="1"/>
</dbReference>
<dbReference type="InterPro" id="IPR003524">
    <property type="entry name" value="PNAcMuramoyl-5peptid_Trfase"/>
</dbReference>
<dbReference type="AlphaFoldDB" id="A0A7X0H5P3"/>
<gene>
    <name evidence="12" type="primary">mraY</name>
    <name evidence="15" type="ORF">HNQ40_001564</name>
</gene>
<dbReference type="Proteomes" id="UP000541810">
    <property type="component" value="Unassembled WGS sequence"/>
</dbReference>
<feature type="transmembrane region" description="Helical" evidence="12">
    <location>
        <begin position="106"/>
        <end position="127"/>
    </location>
</feature>
<dbReference type="UniPathway" id="UPA00219"/>
<dbReference type="GO" id="GO:0051301">
    <property type="term" value="P:cell division"/>
    <property type="evidence" value="ECO:0007669"/>
    <property type="project" value="UniProtKB-KW"/>
</dbReference>
<keyword evidence="16" id="KW-1185">Reference proteome</keyword>
<evidence type="ECO:0000256" key="13">
    <source>
        <dbReference type="NCBIfam" id="TIGR00445"/>
    </source>
</evidence>
<dbReference type="InterPro" id="IPR000715">
    <property type="entry name" value="Glycosyl_transferase_4"/>
</dbReference>
<keyword evidence="9 12" id="KW-0472">Membrane</keyword>
<comment type="subcellular location">
    <subcellularLocation>
        <location evidence="12">Cell membrane</location>
        <topology evidence="12">Multi-pass membrane protein</topology>
    </subcellularLocation>
    <subcellularLocation>
        <location evidence="1">Membrane</location>
        <topology evidence="1">Multi-pass membrane protein</topology>
    </subcellularLocation>
</comment>
<dbReference type="PANTHER" id="PTHR22926">
    <property type="entry name" value="PHOSPHO-N-ACETYLMURAMOYL-PENTAPEPTIDE-TRANSFERASE"/>
    <property type="match status" value="1"/>
</dbReference>
<feature type="transmembrane region" description="Helical" evidence="12">
    <location>
        <begin position="28"/>
        <end position="47"/>
    </location>
</feature>
<evidence type="ECO:0000256" key="5">
    <source>
        <dbReference type="ARBA" id="ARBA00022692"/>
    </source>
</evidence>
<evidence type="ECO:0000256" key="14">
    <source>
        <dbReference type="PIRSR" id="PIRSR600715-1"/>
    </source>
</evidence>
<evidence type="ECO:0000256" key="1">
    <source>
        <dbReference type="ARBA" id="ARBA00004141"/>
    </source>
</evidence>
<comment type="catalytic activity">
    <reaction evidence="12">
        <text>UDP-N-acetyl-alpha-D-muramoyl-L-alanyl-gamma-D-glutamyl-meso-2,6-diaminopimeloyl-D-alanyl-D-alanine + di-trans,octa-cis-undecaprenyl phosphate = di-trans,octa-cis-undecaprenyl diphospho-N-acetyl-alpha-D-muramoyl-L-alanyl-D-glutamyl-meso-2,6-diaminopimeloyl-D-alanyl-D-alanine + UMP</text>
        <dbReference type="Rhea" id="RHEA:28386"/>
        <dbReference type="ChEBI" id="CHEBI:57865"/>
        <dbReference type="ChEBI" id="CHEBI:60392"/>
        <dbReference type="ChEBI" id="CHEBI:61386"/>
        <dbReference type="ChEBI" id="CHEBI:61387"/>
        <dbReference type="EC" id="2.7.8.13"/>
    </reaction>
</comment>
<dbReference type="NCBIfam" id="TIGR00445">
    <property type="entry name" value="mraY"/>
    <property type="match status" value="1"/>
</dbReference>
<keyword evidence="12" id="KW-1003">Cell membrane</keyword>
<evidence type="ECO:0000256" key="11">
    <source>
        <dbReference type="ARBA" id="ARBA00023316"/>
    </source>
</evidence>
<protein>
    <recommendedName>
        <fullName evidence="12 13">Phospho-N-acetylmuramoyl-pentapeptide-transferase</fullName>
        <ecNumber evidence="12 13">2.7.8.13</ecNumber>
    </recommendedName>
    <alternativeName>
        <fullName evidence="12">UDP-MurNAc-pentapeptide phosphotransferase</fullName>
    </alternativeName>
</protein>
<evidence type="ECO:0000313" key="15">
    <source>
        <dbReference type="EMBL" id="MBB6429758.1"/>
    </source>
</evidence>
<keyword evidence="5 12" id="KW-0812">Transmembrane</keyword>
<keyword evidence="11 12" id="KW-0961">Cell wall biogenesis/degradation</keyword>
<dbReference type="EC" id="2.7.8.13" evidence="12 13"/>
<organism evidence="15 16">
    <name type="scientific">Algisphaera agarilytica</name>
    <dbReference type="NCBI Taxonomy" id="1385975"/>
    <lineage>
        <taxon>Bacteria</taxon>
        <taxon>Pseudomonadati</taxon>
        <taxon>Planctomycetota</taxon>
        <taxon>Phycisphaerae</taxon>
        <taxon>Phycisphaerales</taxon>
        <taxon>Phycisphaeraceae</taxon>
        <taxon>Algisphaera</taxon>
    </lineage>
</organism>
<keyword evidence="10 12" id="KW-0131">Cell cycle</keyword>
<feature type="transmembrane region" description="Helical" evidence="12">
    <location>
        <begin position="202"/>
        <end position="222"/>
    </location>
</feature>
<feature type="transmembrane region" description="Helical" evidence="12">
    <location>
        <begin position="329"/>
        <end position="350"/>
    </location>
</feature>
<evidence type="ECO:0000256" key="9">
    <source>
        <dbReference type="ARBA" id="ARBA00023136"/>
    </source>
</evidence>
<proteinExistence type="inferred from homology"/>
<keyword evidence="4 12" id="KW-0808">Transferase</keyword>
<comment type="pathway">
    <text evidence="12">Cell wall biogenesis; peptidoglycan biosynthesis.</text>
</comment>
<feature type="binding site" evidence="14">
    <location>
        <position position="306"/>
    </location>
    <ligand>
        <name>Mg(2+)</name>
        <dbReference type="ChEBI" id="CHEBI:18420"/>
    </ligand>
</feature>
<dbReference type="PANTHER" id="PTHR22926:SF5">
    <property type="entry name" value="PHOSPHO-N-ACETYLMURAMOYL-PENTAPEPTIDE-TRANSFERASE HOMOLOG"/>
    <property type="match status" value="1"/>
</dbReference>
<accession>A0A7X0H5P3</accession>
<evidence type="ECO:0000256" key="8">
    <source>
        <dbReference type="ARBA" id="ARBA00022989"/>
    </source>
</evidence>